<evidence type="ECO:0000313" key="2">
    <source>
        <dbReference type="EMBL" id="MBW62506.1"/>
    </source>
</evidence>
<keyword evidence="1" id="KW-0732">Signal</keyword>
<accession>A0A2M4CAX3</accession>
<reference evidence="2" key="1">
    <citation type="submission" date="2018-01" db="EMBL/GenBank/DDBJ databases">
        <title>An insight into the sialome of Amazonian anophelines.</title>
        <authorList>
            <person name="Ribeiro J.M."/>
            <person name="Scarpassa V."/>
            <person name="Calvo E."/>
        </authorList>
    </citation>
    <scope>NUCLEOTIDE SEQUENCE</scope>
    <source>
        <tissue evidence="2">Salivary glands</tissue>
    </source>
</reference>
<organism evidence="2">
    <name type="scientific">Anopheles marajoara</name>
    <dbReference type="NCBI Taxonomy" id="58244"/>
    <lineage>
        <taxon>Eukaryota</taxon>
        <taxon>Metazoa</taxon>
        <taxon>Ecdysozoa</taxon>
        <taxon>Arthropoda</taxon>
        <taxon>Hexapoda</taxon>
        <taxon>Insecta</taxon>
        <taxon>Pterygota</taxon>
        <taxon>Neoptera</taxon>
        <taxon>Endopterygota</taxon>
        <taxon>Diptera</taxon>
        <taxon>Nematocera</taxon>
        <taxon>Culicoidea</taxon>
        <taxon>Culicidae</taxon>
        <taxon>Anophelinae</taxon>
        <taxon>Anopheles</taxon>
    </lineage>
</organism>
<dbReference type="AlphaFoldDB" id="A0A2M4CAX3"/>
<proteinExistence type="predicted"/>
<feature type="signal peptide" evidence="1">
    <location>
        <begin position="1"/>
        <end position="21"/>
    </location>
</feature>
<name>A0A2M4CAX3_9DIPT</name>
<dbReference type="EMBL" id="GGFJ01013365">
    <property type="protein sequence ID" value="MBW62506.1"/>
    <property type="molecule type" value="Transcribed_RNA"/>
</dbReference>
<evidence type="ECO:0000256" key="1">
    <source>
        <dbReference type="SAM" id="SignalP"/>
    </source>
</evidence>
<feature type="chain" id="PRO_5014844036" evidence="1">
    <location>
        <begin position="22"/>
        <end position="83"/>
    </location>
</feature>
<sequence>MRSSRASSLMFILMFSLRTDFSPQPQDAHRRAACTTDVHTSQHQWGKWAKPYSRRTAFAAAVHQRELLLTHMEQRKKATNCIK</sequence>
<protein>
    <submittedName>
        <fullName evidence="2">Putative secreted protein</fullName>
    </submittedName>
</protein>